<dbReference type="UniPathway" id="UPA00245"/>
<reference evidence="13 14" key="1">
    <citation type="submission" date="2017-08" db="EMBL/GenBank/DDBJ databases">
        <title>Infants hospitalized years apart are colonized by the same room-sourced microbial strains.</title>
        <authorList>
            <person name="Brooks B."/>
            <person name="Olm M.R."/>
            <person name="Firek B.A."/>
            <person name="Baker R."/>
            <person name="Thomas B.C."/>
            <person name="Morowitz M.J."/>
            <person name="Banfield J.F."/>
        </authorList>
    </citation>
    <scope>NUCLEOTIDE SEQUENCE [LARGE SCALE GENOMIC DNA]</scope>
    <source>
        <strain evidence="13">S2_006_000_R1_57</strain>
    </source>
</reference>
<dbReference type="InterPro" id="IPR029062">
    <property type="entry name" value="Class_I_gatase-like"/>
</dbReference>
<protein>
    <recommendedName>
        <fullName evidence="10">Pyridoxal 5'-phosphate synthase subunit PdxT</fullName>
        <ecNumber evidence="10">4.3.3.6</ecNumber>
    </recommendedName>
    <alternativeName>
        <fullName evidence="10">Pdx2</fullName>
    </alternativeName>
    <alternativeName>
        <fullName evidence="10">Pyridoxal 5'-phosphate synthase glutaminase subunit</fullName>
        <ecNumber evidence="10">3.5.1.2</ecNumber>
    </alternativeName>
</protein>
<dbReference type="Gene3D" id="3.40.50.880">
    <property type="match status" value="1"/>
</dbReference>
<name>A0A2W5K534_9ACTN</name>
<evidence type="ECO:0000256" key="10">
    <source>
        <dbReference type="HAMAP-Rule" id="MF_01615"/>
    </source>
</evidence>
<dbReference type="SUPFAM" id="SSF52317">
    <property type="entry name" value="Class I glutamine amidotransferase-like"/>
    <property type="match status" value="1"/>
</dbReference>
<evidence type="ECO:0000256" key="5">
    <source>
        <dbReference type="ARBA" id="ARBA00023239"/>
    </source>
</evidence>
<evidence type="ECO:0000313" key="13">
    <source>
        <dbReference type="EMBL" id="PZP89896.1"/>
    </source>
</evidence>
<feature type="binding site" evidence="10 12">
    <location>
        <position position="110"/>
    </location>
    <ligand>
        <name>L-glutamine</name>
        <dbReference type="ChEBI" id="CHEBI:58359"/>
    </ligand>
</feature>
<organism evidence="13 14">
    <name type="scientific">Lawsonella clevelandensis</name>
    <dbReference type="NCBI Taxonomy" id="1528099"/>
    <lineage>
        <taxon>Bacteria</taxon>
        <taxon>Bacillati</taxon>
        <taxon>Actinomycetota</taxon>
        <taxon>Actinomycetes</taxon>
        <taxon>Mycobacteriales</taxon>
        <taxon>Lawsonellaceae</taxon>
        <taxon>Lawsonella</taxon>
    </lineage>
</organism>
<comment type="pathway">
    <text evidence="10">Cofactor biosynthesis; pyridoxal 5'-phosphate biosynthesis.</text>
</comment>
<dbReference type="GO" id="GO:0042823">
    <property type="term" value="P:pyridoxal phosphate biosynthetic process"/>
    <property type="evidence" value="ECO:0007669"/>
    <property type="project" value="UniProtKB-UniRule"/>
</dbReference>
<dbReference type="GO" id="GO:1903600">
    <property type="term" value="C:glutaminase complex"/>
    <property type="evidence" value="ECO:0007669"/>
    <property type="project" value="TreeGrafter"/>
</dbReference>
<dbReference type="EMBL" id="QFOZ01000001">
    <property type="protein sequence ID" value="PZP89896.1"/>
    <property type="molecule type" value="Genomic_DNA"/>
</dbReference>
<feature type="active site" description="Nucleophile" evidence="10 11">
    <location>
        <position position="81"/>
    </location>
</feature>
<dbReference type="Proteomes" id="UP000248606">
    <property type="component" value="Unassembled WGS sequence"/>
</dbReference>
<dbReference type="PIRSF" id="PIRSF005639">
    <property type="entry name" value="Glut_amidoT_SNO"/>
    <property type="match status" value="1"/>
</dbReference>
<dbReference type="PROSITE" id="PS51130">
    <property type="entry name" value="PDXT_SNO_2"/>
    <property type="match status" value="1"/>
</dbReference>
<dbReference type="InterPro" id="IPR002161">
    <property type="entry name" value="PdxT/SNO"/>
</dbReference>
<comment type="catalytic activity">
    <reaction evidence="6 10">
        <text>aldehydo-D-ribose 5-phosphate + D-glyceraldehyde 3-phosphate + L-glutamine = pyridoxal 5'-phosphate + L-glutamate + phosphate + 3 H2O + H(+)</text>
        <dbReference type="Rhea" id="RHEA:31507"/>
        <dbReference type="ChEBI" id="CHEBI:15377"/>
        <dbReference type="ChEBI" id="CHEBI:15378"/>
        <dbReference type="ChEBI" id="CHEBI:29985"/>
        <dbReference type="ChEBI" id="CHEBI:43474"/>
        <dbReference type="ChEBI" id="CHEBI:58273"/>
        <dbReference type="ChEBI" id="CHEBI:58359"/>
        <dbReference type="ChEBI" id="CHEBI:59776"/>
        <dbReference type="ChEBI" id="CHEBI:597326"/>
        <dbReference type="EC" id="4.3.3.6"/>
    </reaction>
</comment>
<evidence type="ECO:0000256" key="3">
    <source>
        <dbReference type="ARBA" id="ARBA00022898"/>
    </source>
</evidence>
<dbReference type="Pfam" id="PF01174">
    <property type="entry name" value="SNO"/>
    <property type="match status" value="1"/>
</dbReference>
<feature type="active site" description="Charge relay system" evidence="10 11">
    <location>
        <position position="182"/>
    </location>
</feature>
<dbReference type="GO" id="GO:0008614">
    <property type="term" value="P:pyridoxine metabolic process"/>
    <property type="evidence" value="ECO:0007669"/>
    <property type="project" value="TreeGrafter"/>
</dbReference>
<dbReference type="GO" id="GO:0005829">
    <property type="term" value="C:cytosol"/>
    <property type="evidence" value="ECO:0007669"/>
    <property type="project" value="TreeGrafter"/>
</dbReference>
<evidence type="ECO:0000256" key="9">
    <source>
        <dbReference type="ARBA" id="ARBA00064749"/>
    </source>
</evidence>
<dbReference type="PROSITE" id="PS01236">
    <property type="entry name" value="PDXT_SNO_1"/>
    <property type="match status" value="1"/>
</dbReference>
<evidence type="ECO:0000256" key="2">
    <source>
        <dbReference type="ARBA" id="ARBA00022801"/>
    </source>
</evidence>
<dbReference type="EC" id="3.5.1.2" evidence="10"/>
<comment type="similarity">
    <text evidence="1 10">Belongs to the glutaminase PdxT/SNO family.</text>
</comment>
<evidence type="ECO:0000256" key="7">
    <source>
        <dbReference type="ARBA" id="ARBA00049534"/>
    </source>
</evidence>
<gene>
    <name evidence="10" type="primary">pdxT</name>
    <name evidence="13" type="ORF">DI579_01710</name>
</gene>
<evidence type="ECO:0000256" key="8">
    <source>
        <dbReference type="ARBA" id="ARBA00054599"/>
    </source>
</evidence>
<keyword evidence="5 10" id="KW-0456">Lyase</keyword>
<sequence>MSAPLIGVLDIQGAVTEHIDAFQACGATTQRVRRPSDLHSLDGLVIPGGESTTLSKLLTVCDMWEPIADLLREGLPVYGSCAGMILLAKEVLDTRQDARCFGAMDTTVRRNAFGRQVDSFEADLTITPLGMKPFRGVFIRAPWVEKVGKAVDILCTVTDTHGNTNPVAVRQGNALATSFHPELVTDLRMHQYFLSIVQGTM</sequence>
<dbReference type="EC" id="4.3.3.6" evidence="10"/>
<comment type="catalytic activity">
    <reaction evidence="7 10">
        <text>L-glutamine + H2O = L-glutamate + NH4(+)</text>
        <dbReference type="Rhea" id="RHEA:15889"/>
        <dbReference type="ChEBI" id="CHEBI:15377"/>
        <dbReference type="ChEBI" id="CHEBI:28938"/>
        <dbReference type="ChEBI" id="CHEBI:29985"/>
        <dbReference type="ChEBI" id="CHEBI:58359"/>
        <dbReference type="EC" id="3.5.1.2"/>
    </reaction>
</comment>
<dbReference type="InterPro" id="IPR021196">
    <property type="entry name" value="PdxT/SNO_CS"/>
</dbReference>
<keyword evidence="3 10" id="KW-0663">Pyridoxal phosphate</keyword>
<evidence type="ECO:0000256" key="4">
    <source>
        <dbReference type="ARBA" id="ARBA00022962"/>
    </source>
</evidence>
<dbReference type="CDD" id="cd01749">
    <property type="entry name" value="GATase1_PB"/>
    <property type="match status" value="1"/>
</dbReference>
<keyword evidence="2 10" id="KW-0378">Hydrolase</keyword>
<dbReference type="HAMAP" id="MF_01615">
    <property type="entry name" value="PdxT"/>
    <property type="match status" value="1"/>
</dbReference>
<dbReference type="PANTHER" id="PTHR31559">
    <property type="entry name" value="PYRIDOXAL 5'-PHOSPHATE SYNTHASE SUBUNIT SNO"/>
    <property type="match status" value="1"/>
</dbReference>
<feature type="active site" description="Charge relay system" evidence="10 11">
    <location>
        <position position="180"/>
    </location>
</feature>
<dbReference type="GO" id="GO:0006543">
    <property type="term" value="P:L-glutamine catabolic process"/>
    <property type="evidence" value="ECO:0007669"/>
    <property type="project" value="UniProtKB-UniRule"/>
</dbReference>
<dbReference type="PROSITE" id="PS51273">
    <property type="entry name" value="GATASE_TYPE_1"/>
    <property type="match status" value="1"/>
</dbReference>
<dbReference type="AlphaFoldDB" id="A0A2W5K534"/>
<dbReference type="FunFam" id="3.40.50.880:FF:000010">
    <property type="entry name" value="uncharacterized protein LOC100176842 isoform X2"/>
    <property type="match status" value="1"/>
</dbReference>
<proteinExistence type="inferred from homology"/>
<dbReference type="PANTHER" id="PTHR31559:SF0">
    <property type="entry name" value="PYRIDOXAL 5'-PHOSPHATE SYNTHASE SUBUNIT SNO1-RELATED"/>
    <property type="match status" value="1"/>
</dbReference>
<evidence type="ECO:0000256" key="6">
    <source>
        <dbReference type="ARBA" id="ARBA00047992"/>
    </source>
</evidence>
<dbReference type="NCBIfam" id="TIGR03800">
    <property type="entry name" value="PLP_synth_Pdx2"/>
    <property type="match status" value="1"/>
</dbReference>
<evidence type="ECO:0000256" key="11">
    <source>
        <dbReference type="PIRSR" id="PIRSR005639-1"/>
    </source>
</evidence>
<evidence type="ECO:0000256" key="12">
    <source>
        <dbReference type="PIRSR" id="PIRSR005639-2"/>
    </source>
</evidence>
<dbReference type="GO" id="GO:0004359">
    <property type="term" value="F:glutaminase activity"/>
    <property type="evidence" value="ECO:0007669"/>
    <property type="project" value="UniProtKB-UniRule"/>
</dbReference>
<dbReference type="RefSeq" id="WP_290595312.1">
    <property type="nucleotide sequence ID" value="NZ_CAKZIO010000003.1"/>
</dbReference>
<evidence type="ECO:0000313" key="14">
    <source>
        <dbReference type="Proteomes" id="UP000248606"/>
    </source>
</evidence>
<feature type="binding site" evidence="10 12">
    <location>
        <begin position="49"/>
        <end position="51"/>
    </location>
    <ligand>
        <name>L-glutamine</name>
        <dbReference type="ChEBI" id="CHEBI:58359"/>
    </ligand>
</feature>
<comment type="subunit">
    <text evidence="9 10">In the presence of PdxS, forms a dodecamer of heterodimers. Only shows activity in the heterodimer.</text>
</comment>
<comment type="caution">
    <text evidence="13">The sequence shown here is derived from an EMBL/GenBank/DDBJ whole genome shotgun (WGS) entry which is preliminary data.</text>
</comment>
<dbReference type="GO" id="GO:0036381">
    <property type="term" value="F:pyridoxal 5'-phosphate synthase (glutamine hydrolysing) activity"/>
    <property type="evidence" value="ECO:0007669"/>
    <property type="project" value="UniProtKB-UniRule"/>
</dbReference>
<accession>A0A2W5K534</accession>
<evidence type="ECO:0000256" key="1">
    <source>
        <dbReference type="ARBA" id="ARBA00008345"/>
    </source>
</evidence>
<comment type="function">
    <text evidence="8 10">Catalyzes the hydrolysis of glutamine to glutamate and ammonia as part of the biosynthesis of pyridoxal 5'-phosphate. The resulting ammonia molecule is channeled to the active site of PdxS.</text>
</comment>
<keyword evidence="4 10" id="KW-0315">Glutamine amidotransferase</keyword>
<feature type="binding site" evidence="10 12">
    <location>
        <begin position="139"/>
        <end position="140"/>
    </location>
    <ligand>
        <name>L-glutamine</name>
        <dbReference type="ChEBI" id="CHEBI:58359"/>
    </ligand>
</feature>